<gene>
    <name evidence="1" type="ORF">AAFF_G00007900</name>
</gene>
<accession>A0AAD7WZM5</accession>
<dbReference type="EMBL" id="JAINUG010000010">
    <property type="protein sequence ID" value="KAJ8415092.1"/>
    <property type="molecule type" value="Genomic_DNA"/>
</dbReference>
<protein>
    <submittedName>
        <fullName evidence="1">Uncharacterized protein</fullName>
    </submittedName>
</protein>
<comment type="caution">
    <text evidence="1">The sequence shown here is derived from an EMBL/GenBank/DDBJ whole genome shotgun (WGS) entry which is preliminary data.</text>
</comment>
<organism evidence="1 2">
    <name type="scientific">Aldrovandia affinis</name>
    <dbReference type="NCBI Taxonomy" id="143900"/>
    <lineage>
        <taxon>Eukaryota</taxon>
        <taxon>Metazoa</taxon>
        <taxon>Chordata</taxon>
        <taxon>Craniata</taxon>
        <taxon>Vertebrata</taxon>
        <taxon>Euteleostomi</taxon>
        <taxon>Actinopterygii</taxon>
        <taxon>Neopterygii</taxon>
        <taxon>Teleostei</taxon>
        <taxon>Notacanthiformes</taxon>
        <taxon>Halosauridae</taxon>
        <taxon>Aldrovandia</taxon>
    </lineage>
</organism>
<dbReference type="AlphaFoldDB" id="A0AAD7WZM5"/>
<reference evidence="1" key="1">
    <citation type="journal article" date="2023" name="Science">
        <title>Genome structures resolve the early diversification of teleost fishes.</title>
        <authorList>
            <person name="Parey E."/>
            <person name="Louis A."/>
            <person name="Montfort J."/>
            <person name="Bouchez O."/>
            <person name="Roques C."/>
            <person name="Iampietro C."/>
            <person name="Lluch J."/>
            <person name="Castinel A."/>
            <person name="Donnadieu C."/>
            <person name="Desvignes T."/>
            <person name="Floi Bucao C."/>
            <person name="Jouanno E."/>
            <person name="Wen M."/>
            <person name="Mejri S."/>
            <person name="Dirks R."/>
            <person name="Jansen H."/>
            <person name="Henkel C."/>
            <person name="Chen W.J."/>
            <person name="Zahm M."/>
            <person name="Cabau C."/>
            <person name="Klopp C."/>
            <person name="Thompson A.W."/>
            <person name="Robinson-Rechavi M."/>
            <person name="Braasch I."/>
            <person name="Lecointre G."/>
            <person name="Bobe J."/>
            <person name="Postlethwait J.H."/>
            <person name="Berthelot C."/>
            <person name="Roest Crollius H."/>
            <person name="Guiguen Y."/>
        </authorList>
    </citation>
    <scope>NUCLEOTIDE SEQUENCE</scope>
    <source>
        <strain evidence="1">NC1722</strain>
    </source>
</reference>
<name>A0AAD7WZM5_9TELE</name>
<proteinExistence type="predicted"/>
<keyword evidence="2" id="KW-1185">Reference proteome</keyword>
<evidence type="ECO:0000313" key="2">
    <source>
        <dbReference type="Proteomes" id="UP001221898"/>
    </source>
</evidence>
<evidence type="ECO:0000313" key="1">
    <source>
        <dbReference type="EMBL" id="KAJ8415092.1"/>
    </source>
</evidence>
<sequence>MADSEVEAKEFAVKSAVFPLIRAELSAATDQLLVDCSDGVIRCVGCECDGRAREWMRQHGRVRLGLFGVREGLSHVSRSVDSVIGSLALEGSKQGPHEVGRMGDETMIKVHHPQELLESLGCAGLWEI</sequence>
<dbReference type="Proteomes" id="UP001221898">
    <property type="component" value="Unassembled WGS sequence"/>
</dbReference>